<dbReference type="PANTHER" id="PTHR10165:SF103">
    <property type="entry name" value="PHOSPHOLIPID PHOSPHATASE HOMOLOG 1.2 HOMOLOG"/>
    <property type="match status" value="1"/>
</dbReference>
<evidence type="ECO:0000313" key="9">
    <source>
        <dbReference type="WBParaSite" id="PEQ_0000587401-mRNA-1"/>
    </source>
</evidence>
<evidence type="ECO:0000256" key="4">
    <source>
        <dbReference type="ARBA" id="ARBA00022989"/>
    </source>
</evidence>
<evidence type="ECO:0000256" key="5">
    <source>
        <dbReference type="ARBA" id="ARBA00023136"/>
    </source>
</evidence>
<feature type="transmembrane region" description="Helical" evidence="6">
    <location>
        <begin position="103"/>
        <end position="125"/>
    </location>
</feature>
<feature type="domain" description="Phosphatidic acid phosphatase type 2/haloperoxidase" evidence="7">
    <location>
        <begin position="18"/>
        <end position="153"/>
    </location>
</feature>
<reference evidence="9" key="1">
    <citation type="submission" date="2022-11" db="UniProtKB">
        <authorList>
            <consortium name="WormBaseParasite"/>
        </authorList>
    </citation>
    <scope>IDENTIFICATION</scope>
</reference>
<dbReference type="GO" id="GO:0006644">
    <property type="term" value="P:phospholipid metabolic process"/>
    <property type="evidence" value="ECO:0007669"/>
    <property type="project" value="InterPro"/>
</dbReference>
<organism evidence="8 9">
    <name type="scientific">Parascaris equorum</name>
    <name type="common">Equine roundworm</name>
    <dbReference type="NCBI Taxonomy" id="6256"/>
    <lineage>
        <taxon>Eukaryota</taxon>
        <taxon>Metazoa</taxon>
        <taxon>Ecdysozoa</taxon>
        <taxon>Nematoda</taxon>
        <taxon>Chromadorea</taxon>
        <taxon>Rhabditida</taxon>
        <taxon>Spirurina</taxon>
        <taxon>Ascaridomorpha</taxon>
        <taxon>Ascaridoidea</taxon>
        <taxon>Ascarididae</taxon>
        <taxon>Parascaris</taxon>
    </lineage>
</organism>
<protein>
    <submittedName>
        <fullName evidence="9">Phosphatidic acid phosphatase type 2/haloperoxidase domain-containing protein</fullName>
    </submittedName>
</protein>
<evidence type="ECO:0000259" key="7">
    <source>
        <dbReference type="SMART" id="SM00014"/>
    </source>
</evidence>
<evidence type="ECO:0000256" key="3">
    <source>
        <dbReference type="ARBA" id="ARBA00022692"/>
    </source>
</evidence>
<name>A0A914RV53_PAREQ</name>
<evidence type="ECO:0000256" key="6">
    <source>
        <dbReference type="SAM" id="Phobius"/>
    </source>
</evidence>
<accession>A0A914RV53</accession>
<dbReference type="GO" id="GO:0005886">
    <property type="term" value="C:plasma membrane"/>
    <property type="evidence" value="ECO:0007669"/>
    <property type="project" value="TreeGrafter"/>
</dbReference>
<dbReference type="InterPro" id="IPR000326">
    <property type="entry name" value="PAP2/HPO"/>
</dbReference>
<evidence type="ECO:0000256" key="1">
    <source>
        <dbReference type="ARBA" id="ARBA00004141"/>
    </source>
</evidence>
<dbReference type="GO" id="GO:0007165">
    <property type="term" value="P:signal transduction"/>
    <property type="evidence" value="ECO:0007669"/>
    <property type="project" value="TreeGrafter"/>
</dbReference>
<dbReference type="Pfam" id="PF01569">
    <property type="entry name" value="PAP2"/>
    <property type="match status" value="1"/>
</dbReference>
<dbReference type="InterPro" id="IPR043216">
    <property type="entry name" value="PAP-like"/>
</dbReference>
<dbReference type="Gene3D" id="1.20.144.10">
    <property type="entry name" value="Phosphatidic acid phosphatase type 2/haloperoxidase"/>
    <property type="match status" value="1"/>
</dbReference>
<proteinExistence type="inferred from homology"/>
<dbReference type="WBParaSite" id="PEQ_0000587401-mRNA-1">
    <property type="protein sequence ID" value="PEQ_0000587401-mRNA-1"/>
    <property type="gene ID" value="PEQ_0000587401"/>
</dbReference>
<evidence type="ECO:0000313" key="8">
    <source>
        <dbReference type="Proteomes" id="UP000887564"/>
    </source>
</evidence>
<keyword evidence="4 6" id="KW-1133">Transmembrane helix</keyword>
<keyword evidence="8" id="KW-1185">Reference proteome</keyword>
<feature type="transmembrane region" description="Helical" evidence="6">
    <location>
        <begin position="16"/>
        <end position="36"/>
    </location>
</feature>
<dbReference type="PANTHER" id="PTHR10165">
    <property type="entry name" value="LIPID PHOSPHATE PHOSPHATASE"/>
    <property type="match status" value="1"/>
</dbReference>
<dbReference type="InterPro" id="IPR036938">
    <property type="entry name" value="PAP2/HPO_sf"/>
</dbReference>
<dbReference type="GO" id="GO:0008195">
    <property type="term" value="F:phosphatidate phosphatase activity"/>
    <property type="evidence" value="ECO:0007669"/>
    <property type="project" value="TreeGrafter"/>
</dbReference>
<dbReference type="GO" id="GO:0046839">
    <property type="term" value="P:phospholipid dephosphorylation"/>
    <property type="evidence" value="ECO:0007669"/>
    <property type="project" value="TreeGrafter"/>
</dbReference>
<dbReference type="SUPFAM" id="SSF48317">
    <property type="entry name" value="Acid phosphatase/Vanadium-dependent haloperoxidase"/>
    <property type="match status" value="1"/>
</dbReference>
<dbReference type="AlphaFoldDB" id="A0A914RV53"/>
<evidence type="ECO:0000256" key="2">
    <source>
        <dbReference type="ARBA" id="ARBA00008816"/>
    </source>
</evidence>
<keyword evidence="5 6" id="KW-0472">Membrane</keyword>
<dbReference type="Proteomes" id="UP000887564">
    <property type="component" value="Unplaced"/>
</dbReference>
<keyword evidence="3 6" id="KW-0812">Transmembrane</keyword>
<comment type="similarity">
    <text evidence="2">Belongs to the PA-phosphatase related phosphoesterase family.</text>
</comment>
<comment type="subcellular location">
    <subcellularLocation>
        <location evidence="1">Membrane</location>
        <topology evidence="1">Multi-pass membrane protein</topology>
    </subcellularLocation>
</comment>
<sequence>LNFIKVFEVITFQKDILVKIVILAHGIFGLVLNLAFTQTTKWIVGRLRPHFIDVCDISIDSKLCREELVKEARLSFFSGHSAFSMGTAVFCVIYMQARLPRRIYGITLLPVLQALLIGVALFIGLSRIGDNMHFWSDVLVGFLVVSACSGESNLFRVKILGTVNVKNSIVMFTDAIMSFQNAFHCSPVVFITCHSLIHFMCLIYD</sequence>
<dbReference type="SMART" id="SM00014">
    <property type="entry name" value="acidPPc"/>
    <property type="match status" value="1"/>
</dbReference>